<comment type="cofactor">
    <cofactor evidence="2">
        <name>Mg(2+)</name>
        <dbReference type="ChEBI" id="CHEBI:18420"/>
    </cofactor>
</comment>
<dbReference type="RefSeq" id="WP_215626370.1">
    <property type="nucleotide sequence ID" value="NZ_CP067089.2"/>
</dbReference>
<evidence type="ECO:0000256" key="8">
    <source>
        <dbReference type="ARBA" id="ARBA00023204"/>
    </source>
</evidence>
<proteinExistence type="predicted"/>
<keyword evidence="7" id="KW-0460">Magnesium</keyword>
<evidence type="ECO:0000256" key="5">
    <source>
        <dbReference type="ARBA" id="ARBA00022763"/>
    </source>
</evidence>
<dbReference type="GO" id="GO:0004519">
    <property type="term" value="F:endonuclease activity"/>
    <property type="evidence" value="ECO:0007669"/>
    <property type="project" value="UniProtKB-KW"/>
</dbReference>
<dbReference type="GO" id="GO:0006281">
    <property type="term" value="P:DNA repair"/>
    <property type="evidence" value="ECO:0007669"/>
    <property type="project" value="UniProtKB-KW"/>
</dbReference>
<evidence type="ECO:0000313" key="11">
    <source>
        <dbReference type="Proteomes" id="UP000595917"/>
    </source>
</evidence>
<evidence type="ECO:0000256" key="3">
    <source>
        <dbReference type="ARBA" id="ARBA00022722"/>
    </source>
</evidence>
<accession>A0A7T8BAJ1</accession>
<keyword evidence="6" id="KW-0378">Hydrolase</keyword>
<keyword evidence="5" id="KW-0227">DNA damage</keyword>
<sequence length="250" mass="28415">MNSPRFSLLSLNLWKTERWADREKTVVSFLKIYEPDICCFQELQPATVPVLDNALPGYSRVEDSFRGWKTEGNIYFKNRFFREIEHGAVPLDMPEKDRRLFWVRLETIGGHRPLFVSTVHFTHQENADEMATGVSYRHNEAVLAARALADIVPKDEAAFVAGDFNDPIHPARILSSAGFSEVFNSLGLLPPVTFPSQPITDEIFMNEAIDKIMVKGPVKPLLAAVPRYYAHGFPLSDHWPVMAFFELSAF</sequence>
<feature type="domain" description="Endonuclease/exonuclease/phosphatase" evidence="9">
    <location>
        <begin position="9"/>
        <end position="238"/>
    </location>
</feature>
<dbReference type="Gene3D" id="3.60.10.10">
    <property type="entry name" value="Endonuclease/exonuclease/phosphatase"/>
    <property type="match status" value="1"/>
</dbReference>
<organism evidence="10 11">
    <name type="scientific">Breznakiella homolactica</name>
    <dbReference type="NCBI Taxonomy" id="2798577"/>
    <lineage>
        <taxon>Bacteria</taxon>
        <taxon>Pseudomonadati</taxon>
        <taxon>Spirochaetota</taxon>
        <taxon>Spirochaetia</taxon>
        <taxon>Spirochaetales</taxon>
        <taxon>Breznakiellaceae</taxon>
        <taxon>Breznakiella</taxon>
    </lineage>
</organism>
<keyword evidence="4" id="KW-0479">Metal-binding</keyword>
<gene>
    <name evidence="10" type="ORF">JFL75_19375</name>
</gene>
<dbReference type="Pfam" id="PF03372">
    <property type="entry name" value="Exo_endo_phos"/>
    <property type="match status" value="1"/>
</dbReference>
<dbReference type="Proteomes" id="UP000595917">
    <property type="component" value="Chromosome"/>
</dbReference>
<keyword evidence="10" id="KW-0255">Endonuclease</keyword>
<evidence type="ECO:0000256" key="7">
    <source>
        <dbReference type="ARBA" id="ARBA00022842"/>
    </source>
</evidence>
<dbReference type="GO" id="GO:0046872">
    <property type="term" value="F:metal ion binding"/>
    <property type="evidence" value="ECO:0007669"/>
    <property type="project" value="UniProtKB-KW"/>
</dbReference>
<name>A0A7T8BAJ1_9SPIR</name>
<evidence type="ECO:0000256" key="1">
    <source>
        <dbReference type="ARBA" id="ARBA00001936"/>
    </source>
</evidence>
<evidence type="ECO:0000313" key="10">
    <source>
        <dbReference type="EMBL" id="QQO09065.1"/>
    </source>
</evidence>
<dbReference type="AlphaFoldDB" id="A0A7T8BAJ1"/>
<dbReference type="InterPro" id="IPR036691">
    <property type="entry name" value="Endo/exonu/phosph_ase_sf"/>
</dbReference>
<dbReference type="EMBL" id="CP067089">
    <property type="protein sequence ID" value="QQO09065.1"/>
    <property type="molecule type" value="Genomic_DNA"/>
</dbReference>
<evidence type="ECO:0000259" key="9">
    <source>
        <dbReference type="Pfam" id="PF03372"/>
    </source>
</evidence>
<reference evidence="10" key="1">
    <citation type="submission" date="2021-01" db="EMBL/GenBank/DDBJ databases">
        <title>Description of Breznakiella homolactica.</title>
        <authorList>
            <person name="Song Y."/>
            <person name="Brune A."/>
        </authorList>
    </citation>
    <scope>NUCLEOTIDE SEQUENCE</scope>
    <source>
        <strain evidence="10">RmG30</strain>
    </source>
</reference>
<keyword evidence="8" id="KW-0234">DNA repair</keyword>
<comment type="cofactor">
    <cofactor evidence="1">
        <name>Mn(2+)</name>
        <dbReference type="ChEBI" id="CHEBI:29035"/>
    </cofactor>
</comment>
<dbReference type="PANTHER" id="PTHR15822:SF4">
    <property type="entry name" value="TYROSYL-DNA PHOSPHODIESTERASE 2"/>
    <property type="match status" value="1"/>
</dbReference>
<keyword evidence="3" id="KW-0540">Nuclease</keyword>
<dbReference type="InterPro" id="IPR051547">
    <property type="entry name" value="TDP2-like"/>
</dbReference>
<evidence type="ECO:0000256" key="6">
    <source>
        <dbReference type="ARBA" id="ARBA00022801"/>
    </source>
</evidence>
<dbReference type="SUPFAM" id="SSF56219">
    <property type="entry name" value="DNase I-like"/>
    <property type="match status" value="1"/>
</dbReference>
<evidence type="ECO:0000256" key="2">
    <source>
        <dbReference type="ARBA" id="ARBA00001946"/>
    </source>
</evidence>
<dbReference type="GO" id="GO:0016787">
    <property type="term" value="F:hydrolase activity"/>
    <property type="evidence" value="ECO:0007669"/>
    <property type="project" value="UniProtKB-KW"/>
</dbReference>
<evidence type="ECO:0000256" key="4">
    <source>
        <dbReference type="ARBA" id="ARBA00022723"/>
    </source>
</evidence>
<keyword evidence="11" id="KW-1185">Reference proteome</keyword>
<dbReference type="PANTHER" id="PTHR15822">
    <property type="entry name" value="TRAF AND TNF RECEPTOR-ASSOCIATED PROTEIN"/>
    <property type="match status" value="1"/>
</dbReference>
<dbReference type="KEGG" id="bhc:JFL75_19375"/>
<protein>
    <submittedName>
        <fullName evidence="10">Endonuclease/exonuclease/phosphatase family protein</fullName>
    </submittedName>
</protein>
<dbReference type="InterPro" id="IPR005135">
    <property type="entry name" value="Endo/exonuclease/phosphatase"/>
</dbReference>